<keyword evidence="1" id="KW-0812">Transmembrane</keyword>
<evidence type="ECO:0000313" key="3">
    <source>
        <dbReference type="Proteomes" id="UP000016183"/>
    </source>
</evidence>
<gene>
    <name evidence="2" type="ORF">HMPREF9733_02187</name>
</gene>
<dbReference type="EMBL" id="AGDZ01000028">
    <property type="protein sequence ID" value="EMB21850.1"/>
    <property type="molecule type" value="Genomic_DNA"/>
</dbReference>
<evidence type="ECO:0000313" key="2">
    <source>
        <dbReference type="EMBL" id="EMB21850.1"/>
    </source>
</evidence>
<keyword evidence="1" id="KW-1133">Transmembrane helix</keyword>
<organism evidence="2 3">
    <name type="scientific">Treponema denticola SP33</name>
    <dbReference type="NCBI Taxonomy" id="999437"/>
    <lineage>
        <taxon>Bacteria</taxon>
        <taxon>Pseudomonadati</taxon>
        <taxon>Spirochaetota</taxon>
        <taxon>Spirochaetia</taxon>
        <taxon>Spirochaetales</taxon>
        <taxon>Treponemataceae</taxon>
        <taxon>Treponema</taxon>
    </lineage>
</organism>
<sequence length="38" mass="4593">MLDFLYTIFIYPVYMFVEFILFIANNISMELPQGENKK</sequence>
<dbReference type="HOGENOM" id="CLU_3334239_0_0_12"/>
<evidence type="ECO:0000256" key="1">
    <source>
        <dbReference type="SAM" id="Phobius"/>
    </source>
</evidence>
<proteinExistence type="predicted"/>
<feature type="transmembrane region" description="Helical" evidence="1">
    <location>
        <begin position="6"/>
        <end position="28"/>
    </location>
</feature>
<reference evidence="2 3" key="1">
    <citation type="submission" date="2012-01" db="EMBL/GenBank/DDBJ databases">
        <title>The Genome Sequence of Treponema denticola SP33.</title>
        <authorList>
            <consortium name="The Broad Institute Genome Sequencing Platform"/>
            <person name="Earl A."/>
            <person name="Ward D."/>
            <person name="Feldgarden M."/>
            <person name="Gevers D."/>
            <person name="Blanton J.M."/>
            <person name="Fenno C.J."/>
            <person name="Baranova O.V."/>
            <person name="Mathney J."/>
            <person name="Dewhirst F.E."/>
            <person name="Izard J."/>
            <person name="Young S.K."/>
            <person name="Zeng Q."/>
            <person name="Gargeya S."/>
            <person name="Fitzgerald M."/>
            <person name="Haas B."/>
            <person name="Abouelleil A."/>
            <person name="Alvarado L."/>
            <person name="Arachchi H.M."/>
            <person name="Berlin A."/>
            <person name="Chapman S.B."/>
            <person name="Gearin G."/>
            <person name="Goldberg J."/>
            <person name="Griggs A."/>
            <person name="Gujja S."/>
            <person name="Hansen M."/>
            <person name="Heiman D."/>
            <person name="Howarth C."/>
            <person name="Larimer J."/>
            <person name="Lui A."/>
            <person name="MacDonald P.J.P."/>
            <person name="McCowen C."/>
            <person name="Montmayeur A."/>
            <person name="Murphy C."/>
            <person name="Neiman D."/>
            <person name="Pearson M."/>
            <person name="Priest M."/>
            <person name="Roberts A."/>
            <person name="Saif S."/>
            <person name="Shea T."/>
            <person name="Sisk P."/>
            <person name="Stolte C."/>
            <person name="Sykes S."/>
            <person name="Wortman J."/>
            <person name="Nusbaum C."/>
            <person name="Birren B."/>
        </authorList>
    </citation>
    <scope>NUCLEOTIDE SEQUENCE [LARGE SCALE GENOMIC DNA]</scope>
    <source>
        <strain evidence="2 3">SP33</strain>
    </source>
</reference>
<comment type="caution">
    <text evidence="2">The sequence shown here is derived from an EMBL/GenBank/DDBJ whole genome shotgun (WGS) entry which is preliminary data.</text>
</comment>
<keyword evidence="1" id="KW-0472">Membrane</keyword>
<protein>
    <submittedName>
        <fullName evidence="2">Uncharacterized protein</fullName>
    </submittedName>
</protein>
<dbReference type="AlphaFoldDB" id="M2AXM5"/>
<name>M2AXM5_TREDN</name>
<accession>M2AXM5</accession>
<dbReference type="PATRIC" id="fig|999437.3.peg.2255"/>
<dbReference type="Proteomes" id="UP000016183">
    <property type="component" value="Unassembled WGS sequence"/>
</dbReference>